<dbReference type="KEGG" id="dalk:DSCA_17090"/>
<protein>
    <recommendedName>
        <fullName evidence="1">PAS domain-containing protein</fullName>
    </recommendedName>
</protein>
<evidence type="ECO:0000313" key="2">
    <source>
        <dbReference type="EMBL" id="BBO67779.1"/>
    </source>
</evidence>
<organism evidence="2 3">
    <name type="scientific">Desulfosarcina alkanivorans</name>
    <dbReference type="NCBI Taxonomy" id="571177"/>
    <lineage>
        <taxon>Bacteria</taxon>
        <taxon>Pseudomonadati</taxon>
        <taxon>Thermodesulfobacteriota</taxon>
        <taxon>Desulfobacteria</taxon>
        <taxon>Desulfobacterales</taxon>
        <taxon>Desulfosarcinaceae</taxon>
        <taxon>Desulfosarcina</taxon>
    </lineage>
</organism>
<name>A0A5K7YIT0_9BACT</name>
<feature type="domain" description="PAS" evidence="1">
    <location>
        <begin position="5"/>
        <end position="73"/>
    </location>
</feature>
<dbReference type="InterPro" id="IPR035965">
    <property type="entry name" value="PAS-like_dom_sf"/>
</dbReference>
<dbReference type="InterPro" id="IPR000014">
    <property type="entry name" value="PAS"/>
</dbReference>
<evidence type="ECO:0000313" key="3">
    <source>
        <dbReference type="Proteomes" id="UP000427906"/>
    </source>
</evidence>
<gene>
    <name evidence="2" type="ORF">DSCA_17090</name>
</gene>
<dbReference type="AlphaFoldDB" id="A0A5K7YIT0"/>
<accession>A0A5K7YIT0</accession>
<dbReference type="Proteomes" id="UP000427906">
    <property type="component" value="Chromosome"/>
</dbReference>
<dbReference type="SUPFAM" id="SSF55785">
    <property type="entry name" value="PYP-like sensor domain (PAS domain)"/>
    <property type="match status" value="1"/>
</dbReference>
<keyword evidence="3" id="KW-1185">Reference proteome</keyword>
<dbReference type="EMBL" id="AP021874">
    <property type="protein sequence ID" value="BBO67779.1"/>
    <property type="molecule type" value="Genomic_DNA"/>
</dbReference>
<dbReference type="Pfam" id="PF13596">
    <property type="entry name" value="PAS_10"/>
    <property type="match status" value="1"/>
</dbReference>
<dbReference type="Gene3D" id="3.30.450.20">
    <property type="entry name" value="PAS domain"/>
    <property type="match status" value="1"/>
</dbReference>
<dbReference type="OrthoDB" id="5421862at2"/>
<evidence type="ECO:0000259" key="1">
    <source>
        <dbReference type="SMART" id="SM00091"/>
    </source>
</evidence>
<proteinExistence type="predicted"/>
<sequence>MPDLSVYQAILDSIHHRIVFVDNDHIIRFLNRKARRWFYEKRGHADLIGKSIFACHQPASCAQLKRLYHRLQQGEDEVFVKITAQKEKASMVAVRDAHGRLLGYFERFESLAPEIPPGATAA</sequence>
<dbReference type="RefSeq" id="WP_155316004.1">
    <property type="nucleotide sequence ID" value="NZ_AP021874.1"/>
</dbReference>
<reference evidence="2 3" key="1">
    <citation type="submission" date="2019-11" db="EMBL/GenBank/DDBJ databases">
        <title>Comparative genomics of hydrocarbon-degrading Desulfosarcina strains.</title>
        <authorList>
            <person name="Watanabe M."/>
            <person name="Kojima H."/>
            <person name="Fukui M."/>
        </authorList>
    </citation>
    <scope>NUCLEOTIDE SEQUENCE [LARGE SCALE GENOMIC DNA]</scope>
    <source>
        <strain evidence="2 3">PL12</strain>
    </source>
</reference>
<dbReference type="SMART" id="SM00091">
    <property type="entry name" value="PAS"/>
    <property type="match status" value="1"/>
</dbReference>